<reference evidence="10 11" key="1">
    <citation type="submission" date="2016-10" db="EMBL/GenBank/DDBJ databases">
        <authorList>
            <person name="de Groot N.N."/>
        </authorList>
    </citation>
    <scope>NUCLEOTIDE SEQUENCE [LARGE SCALE GENOMIC DNA]</scope>
    <source>
        <strain evidence="10 11">CGMCC 4.5739</strain>
    </source>
</reference>
<dbReference type="PANTHER" id="PTHR43806:SF11">
    <property type="entry name" value="CEREVISIN-RELATED"/>
    <property type="match status" value="1"/>
</dbReference>
<dbReference type="InterPro" id="IPR006311">
    <property type="entry name" value="TAT_signal"/>
</dbReference>
<keyword evidence="4 5" id="KW-0720">Serine protease</keyword>
<dbReference type="PROSITE" id="PS00138">
    <property type="entry name" value="SUBTILASE_SER"/>
    <property type="match status" value="1"/>
</dbReference>
<dbReference type="InterPro" id="IPR007280">
    <property type="entry name" value="Peptidase_C_arc/bac"/>
</dbReference>
<gene>
    <name evidence="10" type="ORF">SAMN05421773_101691</name>
</gene>
<dbReference type="Pfam" id="PF00082">
    <property type="entry name" value="Peptidase_S8"/>
    <property type="match status" value="1"/>
</dbReference>
<dbReference type="PROSITE" id="PS51892">
    <property type="entry name" value="SUBTILASE"/>
    <property type="match status" value="1"/>
</dbReference>
<dbReference type="AlphaFoldDB" id="A0A1I1FDD4"/>
<feature type="active site" description="Charge relay system" evidence="5">
    <location>
        <position position="404"/>
    </location>
</feature>
<dbReference type="InterPro" id="IPR000209">
    <property type="entry name" value="Peptidase_S8/S53_dom"/>
</dbReference>
<dbReference type="InterPro" id="IPR015500">
    <property type="entry name" value="Peptidase_S8_subtilisin-rel"/>
</dbReference>
<evidence type="ECO:0000256" key="6">
    <source>
        <dbReference type="RuleBase" id="RU003355"/>
    </source>
</evidence>
<evidence type="ECO:0000256" key="2">
    <source>
        <dbReference type="ARBA" id="ARBA00022670"/>
    </source>
</evidence>
<accession>A0A1I1FDD4</accession>
<dbReference type="Proteomes" id="UP000199207">
    <property type="component" value="Unassembled WGS sequence"/>
</dbReference>
<proteinExistence type="inferred from homology"/>
<evidence type="ECO:0000256" key="7">
    <source>
        <dbReference type="SAM" id="MobiDB-lite"/>
    </source>
</evidence>
<dbReference type="InterPro" id="IPR023827">
    <property type="entry name" value="Peptidase_S8_Asp-AS"/>
</dbReference>
<dbReference type="PANTHER" id="PTHR43806">
    <property type="entry name" value="PEPTIDASE S8"/>
    <property type="match status" value="1"/>
</dbReference>
<keyword evidence="3 5" id="KW-0378">Hydrolase</keyword>
<feature type="active site" description="Charge relay system" evidence="5">
    <location>
        <position position="224"/>
    </location>
</feature>
<feature type="domain" description="Peptidase S8/S53" evidence="8">
    <location>
        <begin position="215"/>
        <end position="644"/>
    </location>
</feature>
<feature type="compositionally biased region" description="Basic and acidic residues" evidence="7">
    <location>
        <begin position="169"/>
        <end position="178"/>
    </location>
</feature>
<evidence type="ECO:0000256" key="4">
    <source>
        <dbReference type="ARBA" id="ARBA00022825"/>
    </source>
</evidence>
<dbReference type="InterPro" id="IPR050131">
    <property type="entry name" value="Peptidase_S8_subtilisin-like"/>
</dbReference>
<name>A0A1I1FDD4_9ACTN</name>
<dbReference type="STRING" id="910347.SAMN05421773_101691"/>
<dbReference type="InterPro" id="IPR023828">
    <property type="entry name" value="Peptidase_S8_Ser-AS"/>
</dbReference>
<feature type="domain" description="Peptidase C-terminal archaeal/bacterial" evidence="9">
    <location>
        <begin position="986"/>
        <end position="1039"/>
    </location>
</feature>
<dbReference type="InterPro" id="IPR036852">
    <property type="entry name" value="Peptidase_S8/S53_dom_sf"/>
</dbReference>
<feature type="active site" description="Charge relay system" evidence="5">
    <location>
        <position position="600"/>
    </location>
</feature>
<dbReference type="GO" id="GO:0004252">
    <property type="term" value="F:serine-type endopeptidase activity"/>
    <property type="evidence" value="ECO:0007669"/>
    <property type="project" value="UniProtKB-UniRule"/>
</dbReference>
<keyword evidence="2 5" id="KW-0645">Protease</keyword>
<comment type="similarity">
    <text evidence="1 5 6">Belongs to the peptidase S8 family.</text>
</comment>
<protein>
    <submittedName>
        <fullName evidence="10">Pre-peptidase C-terminal domain-containing protein</fullName>
    </submittedName>
</protein>
<evidence type="ECO:0000256" key="1">
    <source>
        <dbReference type="ARBA" id="ARBA00011073"/>
    </source>
</evidence>
<evidence type="ECO:0000313" key="11">
    <source>
        <dbReference type="Proteomes" id="UP000199207"/>
    </source>
</evidence>
<dbReference type="GO" id="GO:0006508">
    <property type="term" value="P:proteolysis"/>
    <property type="evidence" value="ECO:0007669"/>
    <property type="project" value="UniProtKB-KW"/>
</dbReference>
<dbReference type="RefSeq" id="WP_425443799.1">
    <property type="nucleotide sequence ID" value="NZ_FOLM01000001.1"/>
</dbReference>
<organism evidence="10 11">
    <name type="scientific">Streptomyces aidingensis</name>
    <dbReference type="NCBI Taxonomy" id="910347"/>
    <lineage>
        <taxon>Bacteria</taxon>
        <taxon>Bacillati</taxon>
        <taxon>Actinomycetota</taxon>
        <taxon>Actinomycetes</taxon>
        <taxon>Kitasatosporales</taxon>
        <taxon>Streptomycetaceae</taxon>
        <taxon>Streptomyces</taxon>
    </lineage>
</organism>
<feature type="region of interest" description="Disordered" evidence="7">
    <location>
        <begin position="163"/>
        <end position="194"/>
    </location>
</feature>
<dbReference type="PROSITE" id="PS00136">
    <property type="entry name" value="SUBTILASE_ASP"/>
    <property type="match status" value="1"/>
</dbReference>
<dbReference type="Gene3D" id="2.60.120.380">
    <property type="match status" value="1"/>
</dbReference>
<dbReference type="SUPFAM" id="SSF52743">
    <property type="entry name" value="Subtilisin-like"/>
    <property type="match status" value="1"/>
</dbReference>
<feature type="region of interest" description="Disordered" evidence="7">
    <location>
        <begin position="1"/>
        <end position="24"/>
    </location>
</feature>
<keyword evidence="11" id="KW-1185">Reference proteome</keyword>
<evidence type="ECO:0000313" key="10">
    <source>
        <dbReference type="EMBL" id="SFB97407.1"/>
    </source>
</evidence>
<evidence type="ECO:0000256" key="3">
    <source>
        <dbReference type="ARBA" id="ARBA00022801"/>
    </source>
</evidence>
<dbReference type="PROSITE" id="PS51318">
    <property type="entry name" value="TAT"/>
    <property type="match status" value="1"/>
</dbReference>
<dbReference type="Pfam" id="PF04151">
    <property type="entry name" value="PPC"/>
    <property type="match status" value="1"/>
</dbReference>
<sequence>MTRIKPSASSPVPPGHGRYPRLPRARRRLSRAAFAAGVAVALAATGAVPAFAAAEETPQPALDKPAEEEKYTAADLSLIKAAEEAGDPHVTLLIAAEPGETGDVAKDLDAVAGTSIGYTEDSVGYVRANVTTAEAKKLLDKASGNSDVFAIDVSEMIEVPDPIPGLVGTDRHGKKQDGGGDYTGPDADTPADNPYMPTNEIGTVDFIDRHPSADGRGITIGVIDTGVDLFHPALQETTTGERKIVDWVTATDPIFDGDLTWRPMVSEVSGGTVTYAGREYTVPEGDYYLNVFRESATAGGDMNGDMNLDGDTTDFWGLLYDPAAGSVTVDINNNGDFSDDEAMTPYADDYDVATFGEDDPATDIVEEIPFVVEIRKDVPMDPYGGSWVGQKRDFVNIGVIDNYHGTHVAGITAGHSLFGGEMQGAAPGAQIVSSRACIFGSGCSSYALTEGMIDLVVNRGVDVVNMSIGGLPVLNDGNNARARLYTELIDTYGVQLVISAGNEGPGINTIGDPALADKVLAVGAGVSKETWEANYGSVVDVDYALFPFSSRGPRADGDFQPDIVAPGAAISAIPMWQEGSPVPQAGYELPPGYGMANGTSMSSPQAAGAVALLLSAAERYGLDVTPAELRTAIASSAKRIKGEQAYEQGGGLMNTPGAWYRLWISEVLRVTPYEYQVQAPVDHVLSEFLATPHTGTGIYDRETAPGVGESETYEVTFTRTTGPDYPVYHPVSLTNNAGKTFSVAGPKGVWLSKNKPATVKIKARPKSTGVHSALIELRDLRTGGKALQTLATIVVPVDLDSPDFAAQFSDSVKRNNPEPYYVRVPEGAGTLEVAMSGLAEGSQARWLANNPYGYPVDNTQVFSCYNNYEDPRNTCRPDVRSYDNPIPGVWELNVDARRTSPYLDQPYTLDATVYGATFDPAETVVEDAPVGEEIPLSWEIANHFAPVTGTVDGGDLGSVLNARPTVGDNEYVIVDEVVLDDSVSFFEVEITNPADTGADLDLYVYRDGELVDQSTSATSDEYISFTDPEPGTYTVEVHGWSVPEGSTEYDFSDGYYSPVFGSVSAEGSISLGNGESGALSAGLTLAAGTELPEGRDLFASIKLRNERGTAAGSGDVLITSIAQ</sequence>
<dbReference type="EMBL" id="FOLM01000001">
    <property type="protein sequence ID" value="SFB97407.1"/>
    <property type="molecule type" value="Genomic_DNA"/>
</dbReference>
<evidence type="ECO:0000256" key="5">
    <source>
        <dbReference type="PROSITE-ProRule" id="PRU01240"/>
    </source>
</evidence>
<dbReference type="Gene3D" id="3.40.50.200">
    <property type="entry name" value="Peptidase S8/S53 domain"/>
    <property type="match status" value="2"/>
</dbReference>
<evidence type="ECO:0000259" key="9">
    <source>
        <dbReference type="Pfam" id="PF04151"/>
    </source>
</evidence>
<evidence type="ECO:0000259" key="8">
    <source>
        <dbReference type="Pfam" id="PF00082"/>
    </source>
</evidence>
<dbReference type="PRINTS" id="PR00723">
    <property type="entry name" value="SUBTILISIN"/>
</dbReference>